<organism evidence="1 2">
    <name type="scientific">Lasiodiplodia mahajangana</name>
    <dbReference type="NCBI Taxonomy" id="1108764"/>
    <lineage>
        <taxon>Eukaryota</taxon>
        <taxon>Fungi</taxon>
        <taxon>Dikarya</taxon>
        <taxon>Ascomycota</taxon>
        <taxon>Pezizomycotina</taxon>
        <taxon>Dothideomycetes</taxon>
        <taxon>Dothideomycetes incertae sedis</taxon>
        <taxon>Botryosphaeriales</taxon>
        <taxon>Botryosphaeriaceae</taxon>
        <taxon>Lasiodiplodia</taxon>
    </lineage>
</organism>
<gene>
    <name evidence="1" type="ORF">O1611_g6945</name>
</gene>
<dbReference type="EMBL" id="JAPUUL010001739">
    <property type="protein sequence ID" value="KAJ8126693.1"/>
    <property type="molecule type" value="Genomic_DNA"/>
</dbReference>
<sequence length="424" mass="49505">MAPVPVTDDYYAVLGVVMTADTQSIRAAYRRLARVTHPDKNPSPDGKEQFQRLQAAYETLSDPTKRMQYDFTRPKPSAFSHPFAFGTTPQQDYGRPAAETASQEAERAARAQALEKLQTQRARQEIDIFETRRHMRKLEAEIANLQEEDAAEAREAASQTGWWKNVSSFFFGAGSQESKDLKEERERRRLDRNAAIRIKSLALSSKTSTLSALETVAQNTAMAIERLKHQIRMEEQRQEAEREAYVQRQWEEMLRRSREAAREAAREAERQRKKREEEEREQREQQRKEQQRKEWERVEREQEELRRKERERVERVQTELKQAWENSERKRKDKERREQQRNTADANKGTRKQQSRPSRPVDGSQGACLHVGWWNQIPGRTVCSVCSETLGKFALQCPGCQMKACAACRRKIQRGNGNGRRNKN</sequence>
<name>A0ACC2JGP9_9PEZI</name>
<proteinExistence type="predicted"/>
<reference evidence="1" key="1">
    <citation type="submission" date="2022-12" db="EMBL/GenBank/DDBJ databases">
        <title>Genome Sequence of Lasiodiplodia mahajangana.</title>
        <authorList>
            <person name="Buettner E."/>
        </authorList>
    </citation>
    <scope>NUCLEOTIDE SEQUENCE</scope>
    <source>
        <strain evidence="1">VT137</strain>
    </source>
</reference>
<dbReference type="Proteomes" id="UP001153332">
    <property type="component" value="Unassembled WGS sequence"/>
</dbReference>
<evidence type="ECO:0000313" key="1">
    <source>
        <dbReference type="EMBL" id="KAJ8126693.1"/>
    </source>
</evidence>
<keyword evidence="2" id="KW-1185">Reference proteome</keyword>
<protein>
    <submittedName>
        <fullName evidence="1">Uncharacterized protein</fullName>
    </submittedName>
</protein>
<comment type="caution">
    <text evidence="1">The sequence shown here is derived from an EMBL/GenBank/DDBJ whole genome shotgun (WGS) entry which is preliminary data.</text>
</comment>
<evidence type="ECO:0000313" key="2">
    <source>
        <dbReference type="Proteomes" id="UP001153332"/>
    </source>
</evidence>
<accession>A0ACC2JGP9</accession>